<evidence type="ECO:0000256" key="8">
    <source>
        <dbReference type="SAM" id="SignalP"/>
    </source>
</evidence>
<keyword evidence="11" id="KW-1185">Reference proteome</keyword>
<protein>
    <recommendedName>
        <fullName evidence="9">Thioredoxin domain-containing protein</fullName>
    </recommendedName>
</protein>
<reference evidence="10 11" key="1">
    <citation type="submission" date="2016-03" db="EMBL/GenBank/DDBJ databases">
        <title>The draft genome sequence of Fonsecaea nubica causative agent of cutaneous subcutaneous infection in human host.</title>
        <authorList>
            <person name="Costa F."/>
            <person name="Sybren D.H."/>
            <person name="Raittz R.T."/>
            <person name="Weiss V.A."/>
            <person name="Leao A.C."/>
            <person name="Gomes R."/>
            <person name="De Souza E.M."/>
            <person name="Pedrosa F.O."/>
            <person name="Steffens M.B."/>
            <person name="Bombassaro A."/>
            <person name="Tadra-Sfeir M.Z."/>
            <person name="Moreno L.F."/>
            <person name="Najafzadeh M.J."/>
            <person name="Felipe M.S."/>
            <person name="Teixeira M."/>
            <person name="Sun J."/>
            <person name="Xi L."/>
            <person name="Castro M.A."/>
            <person name="Vicente V.A."/>
        </authorList>
    </citation>
    <scope>NUCLEOTIDE SEQUENCE [LARGE SCALE GENOMIC DNA]</scope>
    <source>
        <strain evidence="10 11">CBS 269.64</strain>
    </source>
</reference>
<dbReference type="GO" id="GO:0046872">
    <property type="term" value="F:metal ion binding"/>
    <property type="evidence" value="ECO:0007669"/>
    <property type="project" value="UniProtKB-KW"/>
</dbReference>
<evidence type="ECO:0000256" key="7">
    <source>
        <dbReference type="SAM" id="MobiDB-lite"/>
    </source>
</evidence>
<evidence type="ECO:0000256" key="2">
    <source>
        <dbReference type="ARBA" id="ARBA00022833"/>
    </source>
</evidence>
<dbReference type="AlphaFoldDB" id="A0A178CW90"/>
<dbReference type="Pfam" id="PF11951">
    <property type="entry name" value="Fungal_trans_2"/>
    <property type="match status" value="1"/>
</dbReference>
<feature type="chain" id="PRO_5008083896" description="Thioredoxin domain-containing protein" evidence="8">
    <location>
        <begin position="21"/>
        <end position="833"/>
    </location>
</feature>
<evidence type="ECO:0000259" key="9">
    <source>
        <dbReference type="Pfam" id="PF00085"/>
    </source>
</evidence>
<dbReference type="CDD" id="cd02961">
    <property type="entry name" value="PDI_a_family"/>
    <property type="match status" value="1"/>
</dbReference>
<evidence type="ECO:0000256" key="6">
    <source>
        <dbReference type="ARBA" id="ARBA00023242"/>
    </source>
</evidence>
<proteinExistence type="predicted"/>
<dbReference type="InterPro" id="IPR052360">
    <property type="entry name" value="Transcr_Regulatory_Proteins"/>
</dbReference>
<keyword evidence="2" id="KW-0862">Zinc</keyword>
<evidence type="ECO:0000256" key="5">
    <source>
        <dbReference type="ARBA" id="ARBA00023163"/>
    </source>
</evidence>
<feature type="domain" description="Thioredoxin" evidence="9">
    <location>
        <begin position="24"/>
        <end position="119"/>
    </location>
</feature>
<dbReference type="Gene3D" id="3.40.30.10">
    <property type="entry name" value="Glutaredoxin"/>
    <property type="match status" value="3"/>
</dbReference>
<dbReference type="Proteomes" id="UP000185904">
    <property type="component" value="Unassembled WGS sequence"/>
</dbReference>
<evidence type="ECO:0000313" key="11">
    <source>
        <dbReference type="Proteomes" id="UP000185904"/>
    </source>
</evidence>
<gene>
    <name evidence="10" type="ORF">AYO20_07279</name>
</gene>
<evidence type="ECO:0000256" key="3">
    <source>
        <dbReference type="ARBA" id="ARBA00023015"/>
    </source>
</evidence>
<dbReference type="InterPro" id="IPR013766">
    <property type="entry name" value="Thioredoxin_domain"/>
</dbReference>
<feature type="region of interest" description="Disordered" evidence="7">
    <location>
        <begin position="517"/>
        <end position="538"/>
    </location>
</feature>
<organism evidence="10 11">
    <name type="scientific">Fonsecaea nubica</name>
    <dbReference type="NCBI Taxonomy" id="856822"/>
    <lineage>
        <taxon>Eukaryota</taxon>
        <taxon>Fungi</taxon>
        <taxon>Dikarya</taxon>
        <taxon>Ascomycota</taxon>
        <taxon>Pezizomycotina</taxon>
        <taxon>Eurotiomycetes</taxon>
        <taxon>Chaetothyriomycetidae</taxon>
        <taxon>Chaetothyriales</taxon>
        <taxon>Herpotrichiellaceae</taxon>
        <taxon>Fonsecaea</taxon>
    </lineage>
</organism>
<evidence type="ECO:0000256" key="4">
    <source>
        <dbReference type="ARBA" id="ARBA00023125"/>
    </source>
</evidence>
<dbReference type="GeneID" id="34590691"/>
<dbReference type="SUPFAM" id="SSF52833">
    <property type="entry name" value="Thioredoxin-like"/>
    <property type="match status" value="3"/>
</dbReference>
<comment type="caution">
    <text evidence="10">The sequence shown here is derived from an EMBL/GenBank/DDBJ whole genome shotgun (WGS) entry which is preliminary data.</text>
</comment>
<keyword evidence="1" id="KW-0479">Metal-binding</keyword>
<dbReference type="OrthoDB" id="2593732at2759"/>
<dbReference type="PANTHER" id="PTHR36206:SF12">
    <property type="entry name" value="ASPERCRYPTIN BIOSYNTHESIS CLUSTER-SPECIFIC TRANSCRIPTION REGULATOR ATNN-RELATED"/>
    <property type="match status" value="1"/>
</dbReference>
<keyword evidence="8" id="KW-0732">Signal</keyword>
<dbReference type="RefSeq" id="XP_022498435.1">
    <property type="nucleotide sequence ID" value="XM_022645565.1"/>
</dbReference>
<keyword evidence="4" id="KW-0238">DNA-binding</keyword>
<keyword evidence="3" id="KW-0805">Transcription regulation</keyword>
<feature type="compositionally biased region" description="Low complexity" evidence="7">
    <location>
        <begin position="342"/>
        <end position="352"/>
    </location>
</feature>
<dbReference type="PANTHER" id="PTHR36206">
    <property type="entry name" value="ASPERCRYPTIN BIOSYNTHESIS CLUSTER-SPECIFIC TRANSCRIPTION REGULATOR ATNN-RELATED"/>
    <property type="match status" value="1"/>
</dbReference>
<dbReference type="InterPro" id="IPR021858">
    <property type="entry name" value="Fun_TF"/>
</dbReference>
<feature type="region of interest" description="Disordered" evidence="7">
    <location>
        <begin position="337"/>
        <end position="358"/>
    </location>
</feature>
<dbReference type="CDD" id="cd02981">
    <property type="entry name" value="PDI_b_family"/>
    <property type="match status" value="1"/>
</dbReference>
<dbReference type="GO" id="GO:0003677">
    <property type="term" value="F:DNA binding"/>
    <property type="evidence" value="ECO:0007669"/>
    <property type="project" value="UniProtKB-KW"/>
</dbReference>
<evidence type="ECO:0000313" key="10">
    <source>
        <dbReference type="EMBL" id="OAL33423.1"/>
    </source>
</evidence>
<accession>A0A178CW90</accession>
<dbReference type="Pfam" id="PF00085">
    <property type="entry name" value="Thioredoxin"/>
    <property type="match status" value="1"/>
</dbReference>
<dbReference type="EMBL" id="LVCJ01000050">
    <property type="protein sequence ID" value="OAL33423.1"/>
    <property type="molecule type" value="Genomic_DNA"/>
</dbReference>
<name>A0A178CW90_9EURO</name>
<feature type="signal peptide" evidence="8">
    <location>
        <begin position="1"/>
        <end position="20"/>
    </location>
</feature>
<dbReference type="InterPro" id="IPR036249">
    <property type="entry name" value="Thioredoxin-like_sf"/>
</dbReference>
<sequence>MKMHLFARVILAGLAAAAHAQWQHVSDVEFQSLVDLNDLTLTAFVAPWTAPCQSLASEWAAVKSHLTYPAISIDCTVNQTLCAAHNVHSYPAIRLFRGPHESVRYRGPRKASAIVPFVRRVSLPAVSEVNLKNITRLTGIDRVTFVAFVKEEDHSMRSKFIRIAKKYQDQFVFGISDDKRLAEKEKITFPSLVSYMTDVGDREILPGTVSQSVIEKFVLEAGKPLIDELTRRNEINYMSSHKLLAYIFVTDDNDRALFRRKLHPIAKQYKDYVNFVTIDGDEYGHMTTGLGLHRGHYPSFTVYSAWKDQVFPYPAAKRIEADSKRCTSTGRKCDGYEFPKDSSSGSASTALSPPQQSPVSFQHLFQPNSISKPFQGNTQERRIFHRFQYCTVPAFAGGSETGFWTKLVLKVGHEEPVVRNAIIALGTLHEDYQDRCGKYSPQLIDDQSYRHALKLYGGALRDLNQRLNTPSSTNAKLAIISSILFACFEVLRRNNMAAVIHYQQGMRELIRQMNLPQDNDNSLTPYSPEQSSGSRPTFREIPQDELDELLRVFARYDIQACTFSKERAEPLLTQIGQVPRILPTNLTLSQVRNHLDNLLVSVYQLVKSDARMYRYWKKDAVPVEWQTRRQEALDIFDAWMAALENFFSIQGPRLGRADIKSLLGLRLQIKTAVMMLKVCVDCGPETTFDAFTDDFEDMVSKVEQVTTALSLAETMPLEDELTPFTMELGIIHPLFFTACKCRDWGIRRRAVAQLKRAGKEGVWEGPIMAVLAQRIIELEEEGVSPGEPVPEANRFHEIRKNVDYDSRQILFEATTALDAAWKNFSVHREAVPF</sequence>
<keyword evidence="6" id="KW-0539">Nucleus</keyword>
<dbReference type="CDD" id="cd02982">
    <property type="entry name" value="PDI_b'_family"/>
    <property type="match status" value="1"/>
</dbReference>
<feature type="compositionally biased region" description="Polar residues" evidence="7">
    <location>
        <begin position="517"/>
        <end position="535"/>
    </location>
</feature>
<evidence type="ECO:0000256" key="1">
    <source>
        <dbReference type="ARBA" id="ARBA00022723"/>
    </source>
</evidence>
<keyword evidence="5" id="KW-0804">Transcription</keyword>
<dbReference type="Pfam" id="PF13848">
    <property type="entry name" value="Thioredoxin_6"/>
    <property type="match status" value="1"/>
</dbReference>